<proteinExistence type="predicted"/>
<reference evidence="2 3" key="1">
    <citation type="submission" date="2021-04" db="EMBL/GenBank/DDBJ databases">
        <title>Nocardia tengchongensis.</title>
        <authorList>
            <person name="Zhuang k."/>
            <person name="Ran Y."/>
            <person name="Li W."/>
        </authorList>
    </citation>
    <scope>NUCLEOTIDE SEQUENCE [LARGE SCALE GENOMIC DNA]</scope>
    <source>
        <strain evidence="2 3">CFH S0057</strain>
    </source>
</reference>
<dbReference type="Gene3D" id="3.10.450.50">
    <property type="match status" value="1"/>
</dbReference>
<dbReference type="SUPFAM" id="SSF54427">
    <property type="entry name" value="NTF2-like"/>
    <property type="match status" value="1"/>
</dbReference>
<evidence type="ECO:0000259" key="1">
    <source>
        <dbReference type="Pfam" id="PF12680"/>
    </source>
</evidence>
<sequence length="140" mass="15664">MSTAVETPRDLVVRLFDVLPSRDADRFAALLAPDVVFEIPFPIPGEPTRIEGREQIRAYLAARWSNMPGVEVHAIRPVIHETADPGLLITEIDVDVTRPGSDRQWVRTSVNVIRVENGLVTLFRDYMDTGRIAAMRASRG</sequence>
<protein>
    <submittedName>
        <fullName evidence="2">Nuclear transport factor 2 family protein</fullName>
    </submittedName>
</protein>
<gene>
    <name evidence="2" type="ORF">KHQ06_35380</name>
</gene>
<name>A0ABX8CPF9_9NOCA</name>
<feature type="domain" description="SnoaL-like" evidence="1">
    <location>
        <begin position="12"/>
        <end position="121"/>
    </location>
</feature>
<organism evidence="2 3">
    <name type="scientific">Nocardia tengchongensis</name>
    <dbReference type="NCBI Taxonomy" id="2055889"/>
    <lineage>
        <taxon>Bacteria</taxon>
        <taxon>Bacillati</taxon>
        <taxon>Actinomycetota</taxon>
        <taxon>Actinomycetes</taxon>
        <taxon>Mycobacteriales</taxon>
        <taxon>Nocardiaceae</taxon>
        <taxon>Nocardia</taxon>
    </lineage>
</organism>
<dbReference type="InterPro" id="IPR037401">
    <property type="entry name" value="SnoaL-like"/>
</dbReference>
<dbReference type="Pfam" id="PF12680">
    <property type="entry name" value="SnoaL_2"/>
    <property type="match status" value="1"/>
</dbReference>
<accession>A0ABX8CPF9</accession>
<dbReference type="InterPro" id="IPR032710">
    <property type="entry name" value="NTF2-like_dom_sf"/>
</dbReference>
<dbReference type="Proteomes" id="UP000683310">
    <property type="component" value="Chromosome"/>
</dbReference>
<dbReference type="EMBL" id="CP074371">
    <property type="protein sequence ID" value="QVI21226.1"/>
    <property type="molecule type" value="Genomic_DNA"/>
</dbReference>
<keyword evidence="3" id="KW-1185">Reference proteome</keyword>
<evidence type="ECO:0000313" key="3">
    <source>
        <dbReference type="Proteomes" id="UP000683310"/>
    </source>
</evidence>
<evidence type="ECO:0000313" key="2">
    <source>
        <dbReference type="EMBL" id="QVI21226.1"/>
    </source>
</evidence>